<dbReference type="Gene3D" id="1.10.357.10">
    <property type="entry name" value="Tetracycline Repressor, domain 2"/>
    <property type="match status" value="1"/>
</dbReference>
<feature type="compositionally biased region" description="Basic residues" evidence="3">
    <location>
        <begin position="1"/>
        <end position="11"/>
    </location>
</feature>
<feature type="region of interest" description="Disordered" evidence="3">
    <location>
        <begin position="1"/>
        <end position="36"/>
    </location>
</feature>
<dbReference type="InterPro" id="IPR050692">
    <property type="entry name" value="HTH_transcr_repressor_FabR"/>
</dbReference>
<accession>A0A231H061</accession>
<evidence type="ECO:0000313" key="5">
    <source>
        <dbReference type="EMBL" id="OXR42253.1"/>
    </source>
</evidence>
<dbReference type="PROSITE" id="PS50977">
    <property type="entry name" value="HTH_TETR_2"/>
    <property type="match status" value="1"/>
</dbReference>
<comment type="caution">
    <text evidence="5">The sequence shown here is derived from an EMBL/GenBank/DDBJ whole genome shotgun (WGS) entry which is preliminary data.</text>
</comment>
<organism evidence="5 6">
    <name type="scientific">Nocardia cerradoensis</name>
    <dbReference type="NCBI Taxonomy" id="85688"/>
    <lineage>
        <taxon>Bacteria</taxon>
        <taxon>Bacillati</taxon>
        <taxon>Actinomycetota</taxon>
        <taxon>Actinomycetes</taxon>
        <taxon>Mycobacteriales</taxon>
        <taxon>Nocardiaceae</taxon>
        <taxon>Nocardia</taxon>
    </lineage>
</organism>
<dbReference type="PANTHER" id="PTHR47752:SF1">
    <property type="entry name" value="HTH-TYPE TRANSCRIPTIONAL REPRESSOR FABR"/>
    <property type="match status" value="1"/>
</dbReference>
<dbReference type="RefSeq" id="WP_039779736.1">
    <property type="nucleotide sequence ID" value="NZ_JAAXOR010000001.1"/>
</dbReference>
<protein>
    <submittedName>
        <fullName evidence="5">HTH-type transcriptional repressor FabR</fullName>
    </submittedName>
</protein>
<name>A0A231H061_9NOCA</name>
<keyword evidence="6" id="KW-1185">Reference proteome</keyword>
<sequence>MSRRTHGKQNKRSLDEEGGRPRAATAQRTQAQRRHESRSAIIEAALELIAGGEAFEALSLRKIATTAGLAPSAFYRYFESLDALGIAIIEESFRRLKKLLASMDPPAPGEADTLLSDLVDVVGEYTRQEYSYIAFVARERIAGSATMRRVIRTEIRVMINQMATVLARTEPVNRWPIKDTKMLATLLVTVLIVSLDSSLDVLSVPARRDDPDALVEVNANTKMQLAYLLDARSAWRPGRREAARKGES</sequence>
<dbReference type="GO" id="GO:0003677">
    <property type="term" value="F:DNA binding"/>
    <property type="evidence" value="ECO:0007669"/>
    <property type="project" value="UniProtKB-UniRule"/>
</dbReference>
<dbReference type="Pfam" id="PF00440">
    <property type="entry name" value="TetR_N"/>
    <property type="match status" value="1"/>
</dbReference>
<dbReference type="Proteomes" id="UP000215506">
    <property type="component" value="Unassembled WGS sequence"/>
</dbReference>
<dbReference type="InterPro" id="IPR009057">
    <property type="entry name" value="Homeodomain-like_sf"/>
</dbReference>
<evidence type="ECO:0000313" key="6">
    <source>
        <dbReference type="Proteomes" id="UP000215506"/>
    </source>
</evidence>
<gene>
    <name evidence="5" type="primary">fabR_4</name>
    <name evidence="5" type="ORF">B7C42_05852</name>
</gene>
<evidence type="ECO:0000256" key="1">
    <source>
        <dbReference type="ARBA" id="ARBA00023125"/>
    </source>
</evidence>
<reference evidence="5 6" key="1">
    <citation type="submission" date="2017-07" db="EMBL/GenBank/DDBJ databases">
        <title>First draft Genome Sequence of Nocardia cerradoensis isolated from human infection.</title>
        <authorList>
            <person name="Carrasco G."/>
        </authorList>
    </citation>
    <scope>NUCLEOTIDE SEQUENCE [LARGE SCALE GENOMIC DNA]</scope>
    <source>
        <strain evidence="5 6">CNM20130759</strain>
    </source>
</reference>
<dbReference type="InterPro" id="IPR001647">
    <property type="entry name" value="HTH_TetR"/>
</dbReference>
<dbReference type="Gene3D" id="1.10.10.60">
    <property type="entry name" value="Homeodomain-like"/>
    <property type="match status" value="1"/>
</dbReference>
<feature type="DNA-binding region" description="H-T-H motif" evidence="2">
    <location>
        <begin position="59"/>
        <end position="78"/>
    </location>
</feature>
<evidence type="ECO:0000256" key="2">
    <source>
        <dbReference type="PROSITE-ProRule" id="PRU00335"/>
    </source>
</evidence>
<feature type="domain" description="HTH tetR-type" evidence="4">
    <location>
        <begin position="35"/>
        <end position="96"/>
    </location>
</feature>
<dbReference type="EMBL" id="NGAF01000015">
    <property type="protein sequence ID" value="OXR42253.1"/>
    <property type="molecule type" value="Genomic_DNA"/>
</dbReference>
<dbReference type="SUPFAM" id="SSF46689">
    <property type="entry name" value="Homeodomain-like"/>
    <property type="match status" value="1"/>
</dbReference>
<dbReference type="PANTHER" id="PTHR47752">
    <property type="entry name" value="HTH-TYPE TRANSCRIPTIONAL REPRESSOR FABR"/>
    <property type="match status" value="1"/>
</dbReference>
<evidence type="ECO:0000256" key="3">
    <source>
        <dbReference type="SAM" id="MobiDB-lite"/>
    </source>
</evidence>
<evidence type="ECO:0000259" key="4">
    <source>
        <dbReference type="PROSITE" id="PS50977"/>
    </source>
</evidence>
<dbReference type="AlphaFoldDB" id="A0A231H061"/>
<keyword evidence="1 2" id="KW-0238">DNA-binding</keyword>
<proteinExistence type="predicted"/>